<dbReference type="EMBL" id="JBHSZG010000008">
    <property type="protein sequence ID" value="MFC7138164.1"/>
    <property type="molecule type" value="Genomic_DNA"/>
</dbReference>
<keyword evidence="4" id="KW-1185">Reference proteome</keyword>
<evidence type="ECO:0000313" key="2">
    <source>
        <dbReference type="EMBL" id="MFC7137803.1"/>
    </source>
</evidence>
<reference evidence="4" key="2">
    <citation type="journal article" date="2019" name="Int. J. Syst. Evol. Microbiol.">
        <title>The Global Catalogue of Microorganisms (GCM) 10K type strain sequencing project: providing services to taxonomists for standard genome sequencing and annotation.</title>
        <authorList>
            <consortium name="The Broad Institute Genomics Platform"/>
            <consortium name="The Broad Institute Genome Sequencing Center for Infectious Disease"/>
            <person name="Wu L."/>
            <person name="Ma J."/>
        </authorList>
    </citation>
    <scope>NUCLEOTIDE SEQUENCE [LARGE SCALE GENOMIC DNA]</scope>
    <source>
        <strain evidence="4">DT92</strain>
    </source>
</reference>
<feature type="transmembrane region" description="Helical" evidence="1">
    <location>
        <begin position="72"/>
        <end position="92"/>
    </location>
</feature>
<evidence type="ECO:0000256" key="1">
    <source>
        <dbReference type="SAM" id="Phobius"/>
    </source>
</evidence>
<comment type="caution">
    <text evidence="2">The sequence shown here is derived from an EMBL/GenBank/DDBJ whole genome shotgun (WGS) entry which is preliminary data.</text>
</comment>
<protein>
    <submittedName>
        <fullName evidence="2">Uncharacterized protein</fullName>
    </submittedName>
</protein>
<sequence length="96" mass="9349">MSPVAAARYTGSTLHLLLALGLLGIATVHAVAGVSTAFLPAIGAVALIGAVVALAPPTRGRLRTDASGRGDVVIFSGALVAATAVLVGFAAAGRFL</sequence>
<evidence type="ECO:0000313" key="3">
    <source>
        <dbReference type="EMBL" id="MFC7138164.1"/>
    </source>
</evidence>
<gene>
    <name evidence="2" type="ORF">ACFQRB_17895</name>
    <name evidence="3" type="ORF">ACFQRB_20180</name>
</gene>
<dbReference type="AlphaFoldDB" id="A0ABD5XWE6"/>
<keyword evidence="1" id="KW-0812">Transmembrane</keyword>
<keyword evidence="1" id="KW-1133">Transmembrane helix</keyword>
<dbReference type="EMBL" id="JBHSZG010000008">
    <property type="protein sequence ID" value="MFC7137803.1"/>
    <property type="molecule type" value="Genomic_DNA"/>
</dbReference>
<dbReference type="Proteomes" id="UP001596368">
    <property type="component" value="Unassembled WGS sequence"/>
</dbReference>
<accession>A0ABD5XWE6</accession>
<proteinExistence type="predicted"/>
<reference evidence="2" key="3">
    <citation type="submission" date="2024-09" db="EMBL/GenBank/DDBJ databases">
        <authorList>
            <person name="Sun Q."/>
        </authorList>
    </citation>
    <scope>NUCLEOTIDE SEQUENCE</scope>
    <source>
        <strain evidence="2">NBRC 112578</strain>
    </source>
</reference>
<feature type="transmembrane region" description="Helical" evidence="1">
    <location>
        <begin position="40"/>
        <end position="60"/>
    </location>
</feature>
<name>A0ABD5XWE6_9EURY</name>
<organism evidence="2 4">
    <name type="scientific">Halobaculum litoreum</name>
    <dbReference type="NCBI Taxonomy" id="3031998"/>
    <lineage>
        <taxon>Archaea</taxon>
        <taxon>Methanobacteriati</taxon>
        <taxon>Methanobacteriota</taxon>
        <taxon>Stenosarchaea group</taxon>
        <taxon>Halobacteria</taxon>
        <taxon>Halobacteriales</taxon>
        <taxon>Haloferacaceae</taxon>
        <taxon>Halobaculum</taxon>
    </lineage>
</organism>
<reference evidence="2" key="1">
    <citation type="journal article" date="2014" name="Int. J. Syst. Evol. Microbiol.">
        <title>Complete genome sequence of Corynebacterium casei LMG S-19264T (=DSM 44701T), isolated from a smear-ripened cheese.</title>
        <authorList>
            <consortium name="US DOE Joint Genome Institute (JGI-PGF)"/>
            <person name="Walter F."/>
            <person name="Albersmeier A."/>
            <person name="Kalinowski J."/>
            <person name="Ruckert C."/>
        </authorList>
    </citation>
    <scope>NUCLEOTIDE SEQUENCE [LARGE SCALE GENOMIC DNA]</scope>
    <source>
        <strain evidence="2">NBRC 112578</strain>
    </source>
</reference>
<keyword evidence="1" id="KW-0472">Membrane</keyword>
<evidence type="ECO:0000313" key="4">
    <source>
        <dbReference type="Proteomes" id="UP001596368"/>
    </source>
</evidence>